<feature type="compositionally biased region" description="Polar residues" evidence="2">
    <location>
        <begin position="1"/>
        <end position="16"/>
    </location>
</feature>
<dbReference type="InterPro" id="IPR001119">
    <property type="entry name" value="SLH_dom"/>
</dbReference>
<gene>
    <name evidence="4" type="ORF">EDM21_18735</name>
</gene>
<dbReference type="OrthoDB" id="1706086at2"/>
<dbReference type="AlphaFoldDB" id="A0A7X3FLK7"/>
<dbReference type="Gene3D" id="2.60.40.1220">
    <property type="match status" value="1"/>
</dbReference>
<keyword evidence="5" id="KW-1185">Reference proteome</keyword>
<proteinExistence type="predicted"/>
<reference evidence="4 5" key="1">
    <citation type="journal article" date="2019" name="Microorganisms">
        <title>Paenibacillus lutrae sp. nov., A Chitinolytic Species Isolated from A River Otter in Castril Natural Park, Granada, Spain.</title>
        <authorList>
            <person name="Rodriguez M."/>
            <person name="Reina J.C."/>
            <person name="Bejar V."/>
            <person name="Llamas I."/>
        </authorList>
    </citation>
    <scope>NUCLEOTIDE SEQUENCE [LARGE SCALE GENOMIC DNA]</scope>
    <source>
        <strain evidence="4 5">N10</strain>
    </source>
</reference>
<accession>A0A7X3FLK7</accession>
<dbReference type="PROSITE" id="PS51272">
    <property type="entry name" value="SLH"/>
    <property type="match status" value="2"/>
</dbReference>
<keyword evidence="1" id="KW-0732">Signal</keyword>
<feature type="domain" description="SLH" evidence="3">
    <location>
        <begin position="118"/>
        <end position="181"/>
    </location>
</feature>
<dbReference type="Pfam" id="PF00395">
    <property type="entry name" value="SLH"/>
    <property type="match status" value="1"/>
</dbReference>
<evidence type="ECO:0000313" key="4">
    <source>
        <dbReference type="EMBL" id="MVP01532.1"/>
    </source>
</evidence>
<name>A0A7X3FLK7_9BACL</name>
<feature type="domain" description="SLH" evidence="3">
    <location>
        <begin position="51"/>
        <end position="115"/>
    </location>
</feature>
<organism evidence="4 5">
    <name type="scientific">Paenibacillus lutrae</name>
    <dbReference type="NCBI Taxonomy" id="2078573"/>
    <lineage>
        <taxon>Bacteria</taxon>
        <taxon>Bacillati</taxon>
        <taxon>Bacillota</taxon>
        <taxon>Bacilli</taxon>
        <taxon>Bacillales</taxon>
        <taxon>Paenibacillaceae</taxon>
        <taxon>Paenibacillus</taxon>
    </lineage>
</organism>
<feature type="region of interest" description="Disordered" evidence="2">
    <location>
        <begin position="1"/>
        <end position="22"/>
    </location>
</feature>
<dbReference type="InterPro" id="IPR014755">
    <property type="entry name" value="Cu-Rt/internalin_Ig-like"/>
</dbReference>
<evidence type="ECO:0000256" key="1">
    <source>
        <dbReference type="ARBA" id="ARBA00022729"/>
    </source>
</evidence>
<evidence type="ECO:0000259" key="3">
    <source>
        <dbReference type="PROSITE" id="PS51272"/>
    </source>
</evidence>
<dbReference type="Proteomes" id="UP000490800">
    <property type="component" value="Unassembled WGS sequence"/>
</dbReference>
<sequence>MRNMSSRFPNHSQNPKDIQGGDKKVMKKSLSVILSTAMALSVFSSVAFGAKADDFSDLKDLDAATKAKFDSMIQAGIFDGVEEGRFGLKDKMNRAQFAKVAALVFELKSNATTSSFTDVKPTSVDPANGYALPYIEALRVAGLTDGKEEGKYVPAGDVTKEELATFLVRGLGKESEALAKPGVSDQTVSGWAKGYVQMAQELKLFDTPAGQPFNGSTPATRDLLVTASYQAQQVVNASKKLSVTEAKATGIKKVSVKFNREVDTTKATLALKRGSAAVATDVVWAEDKKSAELTLKDVKIIDGTYSVTLSGVDSSTVDKSTAEFQATDEKVTSIDFLNTSDSIAYGKKVGIKIKASNQYGENASFSASNYTVFTSNVENSLKKNEDGTLVLTLKVDDRDSSGRSLNGLTQGMGVIPVNIFNNDSRVAKDKTFKVNVAPYATKLELSDVVYSNNSKTLANVGETATVNLYQYDQFGNIISDVDAGNISSTPNVIVTPYEKGLTVSEKTFEKVVFSLTEKASSSAEYTATIYAGASSATTKLSVKSNKFAKKVEFGDFSGSLSAGDGEKFLPINVFDESGNALTAQEIVDNADIIKVNSSVEGVSLQLTGENKGKIRIAGIPATLENGYMNISVSIIAPGVNSYVNKNFKIDKARIADSLSVATESKQKAIAGAETDLILKVKDQNGEVVNSVTNGDYSIQVTTEGTNSGIKLVNKDASALTPTYNNTKFEDFNKGFTIQTEPGATGTIKVVTKLLKNGAEIDSVTREVTIAKADEKLTYNVAAVSDLFAILDNASAPAADKANAYDSKMGRSVTIEAKDAAGKTVAVPSNFITGVSSSDNTVVKAVYADNAGKAKLVGNKAGTANVVVTFKTASGESSDQTLAVKVKNDAVAVASLTSKSAKKYVNDVYTTMELKAKDNYGIEYAYDANIAAIDTNVIEKYDAFLGIRFSISGIVTKANGTDNGVSLGSNGTLNIGNDVIEFTLKATAPNGTSTTTLVTK</sequence>
<protein>
    <submittedName>
        <fullName evidence="4">S-layer homology domain-containing protein</fullName>
    </submittedName>
</protein>
<evidence type="ECO:0000313" key="5">
    <source>
        <dbReference type="Proteomes" id="UP000490800"/>
    </source>
</evidence>
<dbReference type="EMBL" id="RHLK01000013">
    <property type="protein sequence ID" value="MVP01532.1"/>
    <property type="molecule type" value="Genomic_DNA"/>
</dbReference>
<comment type="caution">
    <text evidence="4">The sequence shown here is derived from an EMBL/GenBank/DDBJ whole genome shotgun (WGS) entry which is preliminary data.</text>
</comment>
<evidence type="ECO:0000256" key="2">
    <source>
        <dbReference type="SAM" id="MobiDB-lite"/>
    </source>
</evidence>